<dbReference type="SUPFAM" id="SSF102405">
    <property type="entry name" value="MCP/YpsA-like"/>
    <property type="match status" value="1"/>
</dbReference>
<dbReference type="NCBIfam" id="TIGR00730">
    <property type="entry name" value="Rossman fold protein, TIGR00730 family"/>
    <property type="match status" value="1"/>
</dbReference>
<dbReference type="Proteomes" id="UP001556367">
    <property type="component" value="Unassembled WGS sequence"/>
</dbReference>
<evidence type="ECO:0000313" key="2">
    <source>
        <dbReference type="Proteomes" id="UP001556367"/>
    </source>
</evidence>
<organism evidence="1 2">
    <name type="scientific">Hohenbuehelia grisea</name>
    <dbReference type="NCBI Taxonomy" id="104357"/>
    <lineage>
        <taxon>Eukaryota</taxon>
        <taxon>Fungi</taxon>
        <taxon>Dikarya</taxon>
        <taxon>Basidiomycota</taxon>
        <taxon>Agaricomycotina</taxon>
        <taxon>Agaricomycetes</taxon>
        <taxon>Agaricomycetidae</taxon>
        <taxon>Agaricales</taxon>
        <taxon>Pleurotineae</taxon>
        <taxon>Pleurotaceae</taxon>
        <taxon>Hohenbuehelia</taxon>
    </lineage>
</organism>
<keyword evidence="2" id="KW-1185">Reference proteome</keyword>
<gene>
    <name evidence="1" type="ORF">HGRIS_013598</name>
</gene>
<dbReference type="PANTHER" id="PTHR31223">
    <property type="entry name" value="LOG FAMILY PROTEIN YJL055W"/>
    <property type="match status" value="1"/>
</dbReference>
<dbReference type="EMBL" id="JASNQZ010000015">
    <property type="protein sequence ID" value="KAL0947496.1"/>
    <property type="molecule type" value="Genomic_DNA"/>
</dbReference>
<sequence length="138" mass="15134">MHERKVEMAKRSCAFIGLPGGFGTFEEVLEVTTWTQLGIHTKPVVLINVLSYWEPLRQLIQGGVREGFISQANADIIVFVDGPGAGASAEEHETFNWGEAALNAITAWTHETSYRFKWTDSETAASSSANDSAKLNFA</sequence>
<dbReference type="Gene3D" id="3.40.50.450">
    <property type="match status" value="1"/>
</dbReference>
<reference evidence="2" key="1">
    <citation type="submission" date="2024-06" db="EMBL/GenBank/DDBJ databases">
        <title>Multi-omics analyses provide insights into the biosynthesis of the anticancer antibiotic pleurotin in Hohenbuehelia grisea.</title>
        <authorList>
            <person name="Weaver J.A."/>
            <person name="Alberti F."/>
        </authorList>
    </citation>
    <scope>NUCLEOTIDE SEQUENCE [LARGE SCALE GENOMIC DNA]</scope>
    <source>
        <strain evidence="2">T-177</strain>
    </source>
</reference>
<evidence type="ECO:0000313" key="1">
    <source>
        <dbReference type="EMBL" id="KAL0947496.1"/>
    </source>
</evidence>
<dbReference type="Pfam" id="PF03641">
    <property type="entry name" value="Lysine_decarbox"/>
    <property type="match status" value="1"/>
</dbReference>
<accession>A0ABR3IW14</accession>
<dbReference type="InterPro" id="IPR005269">
    <property type="entry name" value="LOG"/>
</dbReference>
<protein>
    <recommendedName>
        <fullName evidence="3">Cytokinin riboside 5'-monophosphate phosphoribohydrolase</fullName>
    </recommendedName>
</protein>
<name>A0ABR3IW14_9AGAR</name>
<comment type="caution">
    <text evidence="1">The sequence shown here is derived from an EMBL/GenBank/DDBJ whole genome shotgun (WGS) entry which is preliminary data.</text>
</comment>
<dbReference type="InterPro" id="IPR031100">
    <property type="entry name" value="LOG_fam"/>
</dbReference>
<proteinExistence type="predicted"/>
<evidence type="ECO:0008006" key="3">
    <source>
        <dbReference type="Google" id="ProtNLM"/>
    </source>
</evidence>
<dbReference type="PANTHER" id="PTHR31223:SF70">
    <property type="entry name" value="LOG FAMILY PROTEIN YJL055W"/>
    <property type="match status" value="1"/>
</dbReference>